<evidence type="ECO:0000313" key="4">
    <source>
        <dbReference type="RefSeq" id="XP_033571118.1"/>
    </source>
</evidence>
<dbReference type="AlphaFoldDB" id="A0A6A6Y861"/>
<organism evidence="2">
    <name type="scientific">Mytilinidion resinicola</name>
    <dbReference type="NCBI Taxonomy" id="574789"/>
    <lineage>
        <taxon>Eukaryota</taxon>
        <taxon>Fungi</taxon>
        <taxon>Dikarya</taxon>
        <taxon>Ascomycota</taxon>
        <taxon>Pezizomycotina</taxon>
        <taxon>Dothideomycetes</taxon>
        <taxon>Pleosporomycetidae</taxon>
        <taxon>Mytilinidiales</taxon>
        <taxon>Mytilinidiaceae</taxon>
        <taxon>Mytilinidion</taxon>
    </lineage>
</organism>
<evidence type="ECO:0000313" key="2">
    <source>
        <dbReference type="EMBL" id="KAF2804154.1"/>
    </source>
</evidence>
<dbReference type="EMBL" id="MU003714">
    <property type="protein sequence ID" value="KAF2804154.1"/>
    <property type="molecule type" value="Genomic_DNA"/>
</dbReference>
<keyword evidence="3" id="KW-1185">Reference proteome</keyword>
<dbReference type="RefSeq" id="XP_033571118.1">
    <property type="nucleotide sequence ID" value="XM_033712810.1"/>
</dbReference>
<name>A0A6A6Y861_9PEZI</name>
<gene>
    <name evidence="2 4" type="ORF">BDZ99DRAFT_153669</name>
</gene>
<keyword evidence="1" id="KW-1133">Transmembrane helix</keyword>
<keyword evidence="1" id="KW-0472">Membrane</keyword>
<reference evidence="4" key="2">
    <citation type="submission" date="2020-04" db="EMBL/GenBank/DDBJ databases">
        <authorList>
            <consortium name="NCBI Genome Project"/>
        </authorList>
    </citation>
    <scope>NUCLEOTIDE SEQUENCE</scope>
    <source>
        <strain evidence="4">CBS 304.34</strain>
    </source>
</reference>
<evidence type="ECO:0000313" key="3">
    <source>
        <dbReference type="Proteomes" id="UP000504636"/>
    </source>
</evidence>
<accession>A0A6A6Y861</accession>
<reference evidence="4" key="3">
    <citation type="submission" date="2025-04" db="UniProtKB">
        <authorList>
            <consortium name="RefSeq"/>
        </authorList>
    </citation>
    <scope>IDENTIFICATION</scope>
    <source>
        <strain evidence="4">CBS 304.34</strain>
    </source>
</reference>
<evidence type="ECO:0000256" key="1">
    <source>
        <dbReference type="SAM" id="Phobius"/>
    </source>
</evidence>
<proteinExistence type="predicted"/>
<dbReference type="GeneID" id="54453703"/>
<keyword evidence="1" id="KW-0812">Transmembrane</keyword>
<dbReference type="Proteomes" id="UP000504636">
    <property type="component" value="Unplaced"/>
</dbReference>
<sequence>MQGDLWAERVVKVLCLERNTVEGWTIRSGALFLALLLSFLLLCRSRLGGRSARL</sequence>
<protein>
    <submittedName>
        <fullName evidence="2 4">Uncharacterized protein</fullName>
    </submittedName>
</protein>
<reference evidence="2 4" key="1">
    <citation type="journal article" date="2020" name="Stud. Mycol.">
        <title>101 Dothideomycetes genomes: a test case for predicting lifestyles and emergence of pathogens.</title>
        <authorList>
            <person name="Haridas S."/>
            <person name="Albert R."/>
            <person name="Binder M."/>
            <person name="Bloem J."/>
            <person name="Labutti K."/>
            <person name="Salamov A."/>
            <person name="Andreopoulos B."/>
            <person name="Baker S."/>
            <person name="Barry K."/>
            <person name="Bills G."/>
            <person name="Bluhm B."/>
            <person name="Cannon C."/>
            <person name="Castanera R."/>
            <person name="Culley D."/>
            <person name="Daum C."/>
            <person name="Ezra D."/>
            <person name="Gonzalez J."/>
            <person name="Henrissat B."/>
            <person name="Kuo A."/>
            <person name="Liang C."/>
            <person name="Lipzen A."/>
            <person name="Lutzoni F."/>
            <person name="Magnuson J."/>
            <person name="Mondo S."/>
            <person name="Nolan M."/>
            <person name="Ohm R."/>
            <person name="Pangilinan J."/>
            <person name="Park H.-J."/>
            <person name="Ramirez L."/>
            <person name="Alfaro M."/>
            <person name="Sun H."/>
            <person name="Tritt A."/>
            <person name="Yoshinaga Y."/>
            <person name="Zwiers L.-H."/>
            <person name="Turgeon B."/>
            <person name="Goodwin S."/>
            <person name="Spatafora J."/>
            <person name="Crous P."/>
            <person name="Grigoriev I."/>
        </authorList>
    </citation>
    <scope>NUCLEOTIDE SEQUENCE</scope>
    <source>
        <strain evidence="2 4">CBS 304.34</strain>
    </source>
</reference>
<feature type="transmembrane region" description="Helical" evidence="1">
    <location>
        <begin position="24"/>
        <end position="43"/>
    </location>
</feature>